<evidence type="ECO:0008006" key="4">
    <source>
        <dbReference type="Google" id="ProtNLM"/>
    </source>
</evidence>
<keyword evidence="3" id="KW-1185">Reference proteome</keyword>
<name>A0A133XTX6_9ACTN</name>
<comment type="caution">
    <text evidence="2">The sequence shown here is derived from an EMBL/GenBank/DDBJ whole genome shotgun (WGS) entry which is preliminary data.</text>
</comment>
<keyword evidence="1" id="KW-0812">Transmembrane</keyword>
<reference evidence="3" key="1">
    <citation type="submission" date="2016-01" db="EMBL/GenBank/DDBJ databases">
        <authorList>
            <person name="Mitreva M."/>
            <person name="Pepin K.H."/>
            <person name="Mihindukulasuriya K.A."/>
            <person name="Fulton R."/>
            <person name="Fronick C."/>
            <person name="O'Laughlin M."/>
            <person name="Miner T."/>
            <person name="Herter B."/>
            <person name="Rosa B.A."/>
            <person name="Cordes M."/>
            <person name="Tomlinson C."/>
            <person name="Wollam A."/>
            <person name="Palsikar V.B."/>
            <person name="Mardis E.R."/>
            <person name="Wilson R.K."/>
        </authorList>
    </citation>
    <scope>NUCLEOTIDE SEQUENCE [LARGE SCALE GENOMIC DNA]</scope>
    <source>
        <strain evidence="3">DNF00019</strain>
    </source>
</reference>
<dbReference type="Proteomes" id="UP000070675">
    <property type="component" value="Unassembled WGS sequence"/>
</dbReference>
<evidence type="ECO:0000313" key="3">
    <source>
        <dbReference type="Proteomes" id="UP000070675"/>
    </source>
</evidence>
<feature type="transmembrane region" description="Helical" evidence="1">
    <location>
        <begin position="388"/>
        <end position="407"/>
    </location>
</feature>
<protein>
    <recommendedName>
        <fullName evidence="4">TMP repeat protein</fullName>
    </recommendedName>
</protein>
<accession>A0A133XTX6</accession>
<organism evidence="2 3">
    <name type="scientific">Atopobium deltae</name>
    <dbReference type="NCBI Taxonomy" id="1393034"/>
    <lineage>
        <taxon>Bacteria</taxon>
        <taxon>Bacillati</taxon>
        <taxon>Actinomycetota</taxon>
        <taxon>Coriobacteriia</taxon>
        <taxon>Coriobacteriales</taxon>
        <taxon>Atopobiaceae</taxon>
        <taxon>Atopobium</taxon>
    </lineage>
</organism>
<dbReference type="RefSeq" id="WP_066305639.1">
    <property type="nucleotide sequence ID" value="NZ_KQ959496.1"/>
</dbReference>
<dbReference type="STRING" id="1393034.HMPREF3192_00928"/>
<proteinExistence type="predicted"/>
<dbReference type="EMBL" id="LSCR01000016">
    <property type="protein sequence ID" value="KXB34376.1"/>
    <property type="molecule type" value="Genomic_DNA"/>
</dbReference>
<evidence type="ECO:0000313" key="2">
    <source>
        <dbReference type="EMBL" id="KXB34376.1"/>
    </source>
</evidence>
<gene>
    <name evidence="2" type="ORF">HMPREF3192_00928</name>
</gene>
<keyword evidence="1" id="KW-0472">Membrane</keyword>
<sequence length="665" mass="69422">MANTEVGSAFLSIIPSMKGFDGKVFSGITAGLATAAAATAAAIGGVSKAAIDAYSNFEQLEGGVQTIFGNASKQVMQDAAEAYKVSGVSMNQYMSQINSFGAALKQSLGGDVQQAAKFGNLAIKDMADNASIFGTNLQDVQNAYQGFAKQNYTMLDNLKLGYGGTKSEMQRLIKDANELEKAQGRAGDLTIEKYSDVIQAIHDVQEAQNITGNSAREASHTIQGSIQTMQAAWENWLSALADPSGDIEGMTQKLVESIGQVAQNLLPIVANVAKNMANALPSVIQAAVPAMADIVGTLVTGIDWIGIAGSIASALQNAFGMAADLITQIPDFAGKIFGLITEQLQNSPFDFSGFTSQLAPLADAISGLFQAAKDAIDEMAQNGALQNIMTLAGNVGGLIVAIVTNIINCIKAVLPAVAPVVNFVMPILSFIASALTHVVNIVGTVVAAVAGAVGRITAFVANLLSSFVSSLGGIKGAWDRLIGFLSGAASRIAGFFSSIPSKIGGFFNGALNAAKNAGRGILDFFRGIPKSIGDFFSSIPGKIAAMFKNIHVPTLHIEGGFDLNPLHFRLPKISFYAKGGIVGPAFGGPQLGVVGEARHNELITPLEGRAMHPFADYIASRIGGNSDMTKQDMQDAVASALAEVMPYIISQYTPVLSQREQARLV</sequence>
<evidence type="ECO:0000256" key="1">
    <source>
        <dbReference type="SAM" id="Phobius"/>
    </source>
</evidence>
<dbReference type="PATRIC" id="fig|1393034.3.peg.890"/>
<dbReference type="AlphaFoldDB" id="A0A133XTX6"/>
<keyword evidence="1" id="KW-1133">Transmembrane helix</keyword>
<dbReference type="OrthoDB" id="3196853at2"/>